<protein>
    <submittedName>
        <fullName evidence="2">Uncharacterized protein</fullName>
    </submittedName>
</protein>
<feature type="compositionally biased region" description="Basic and acidic residues" evidence="1">
    <location>
        <begin position="530"/>
        <end position="539"/>
    </location>
</feature>
<dbReference type="Proteomes" id="UP000038010">
    <property type="component" value="Unassembled WGS sequence"/>
</dbReference>
<feature type="compositionally biased region" description="Polar residues" evidence="1">
    <location>
        <begin position="776"/>
        <end position="790"/>
    </location>
</feature>
<keyword evidence="3" id="KW-1185">Reference proteome</keyword>
<feature type="compositionally biased region" description="Pro residues" evidence="1">
    <location>
        <begin position="351"/>
        <end position="383"/>
    </location>
</feature>
<dbReference type="VEuPathDB" id="FungiDB:AB675_6364"/>
<feature type="compositionally biased region" description="Basic and acidic residues" evidence="1">
    <location>
        <begin position="434"/>
        <end position="449"/>
    </location>
</feature>
<dbReference type="AlphaFoldDB" id="A0A0N1P2T0"/>
<feature type="compositionally biased region" description="Polar residues" evidence="1">
    <location>
        <begin position="416"/>
        <end position="433"/>
    </location>
</feature>
<dbReference type="STRING" id="1664694.A0A0N1P2T0"/>
<dbReference type="RefSeq" id="XP_018004107.1">
    <property type="nucleotide sequence ID" value="XM_018146649.1"/>
</dbReference>
<sequence length="1091" mass="119590">MSQPKPSLQRHIRKNSQPSPTSPAFPRRHHDRPRYSDPFSPVDTPSATTTSSDSPSIDVHIPSSSFDQGYATAGAEAAAKSAWHRSAGPRLSDDATNRRPPMLASVGRPFTSDAVNTHNQQYSPDSTLQDPALRPLPAANSPRFLAAARSSSEFSPRYVEGPSPVLRGYSPQMSNREFRDDPAKLQAQKRSRLNLLNPMSLLARRRTSQNPAEASDLTINTMHVPAMPENFNPSIRGTITHDFSAPRSRRTPSSTDLDGLQSASTETFTLTPSMQRTHSPAFREHFQDDSRALRPEQTAYLHHAAGHAAFKDSNLEHKLPAFAKKLPSKVPEQNLGDPAFLNHDNSNRPLPQAPISPPPPIPPPKNTPPLPPPQPQKPPPLPPSEAKQTPATPPREAQTPSPPLRIPSASKLPKHMTSTSSRFSFQIASSTQEKLLEEKHKQYQAKDRGSVLSHGHGVDEDNFDDYDFDADAGMEDEIPEFNVDDYDGNDGFDQDEVPFDRSKIEISTSTSRQPQHPQWAAVEDDGFNTDDTHYDRSKIENMTSTKPDPIQSFHFTPESLTFSPTSPNNMSQSTPRDDARMAIGVADTRDALTKPYGHRRSQSAASLDETTEYFDGLGIKTSDDALRERPVNRVSGKVHFDDADMYFDDGEFGNDIPDHDTGEPFDEDTLDNENAVRDIPAENLRRYESAKNKAGAEGKVKVQEIAPEAEPRSSTFNFQEPSRYRGSSVSVVAGLTEDNLAAYHDMLAHAANEAAANGKFNRVSFSQDSEDESQPGIISSEQSRNSNNFGASGIAYDDGFPFDDDDMFDETMIAAANAEALENDDDGFYGQEHGFYARARNKDESDMVNGGFFAPRGSGSNGIKRSHSGRANFQEPSLTPITERSEWSTRNSVASLQIPGGIPQSATSLPSPGIAQLLERDSPVHDDDMTLSALMKLRRGAFGGSSSSVGSLTGPMHNSIGSPLAQNHAHPFPAHHDNSHMRSSSSAHSILEADDEDDYLGVEERTMTQNTPMKKPSEPYQPGTPSGSDGRAMSPTFGLTSAGSKKSNHSRASSGAESVSYSREADGRWVLERRRTGEMEVEREYLDAARI</sequence>
<feature type="compositionally biased region" description="Low complexity" evidence="1">
    <location>
        <begin position="71"/>
        <end position="81"/>
    </location>
</feature>
<comment type="caution">
    <text evidence="2">The sequence shown here is derived from an EMBL/GenBank/DDBJ whole genome shotgun (WGS) entry which is preliminary data.</text>
</comment>
<gene>
    <name evidence="2" type="ORF">AB675_6364</name>
</gene>
<feature type="compositionally biased region" description="Polar residues" evidence="1">
    <location>
        <begin position="506"/>
        <end position="516"/>
    </location>
</feature>
<accession>A0A0N1P2T0</accession>
<dbReference type="EMBL" id="LFJN01000004">
    <property type="protein sequence ID" value="KPI44144.1"/>
    <property type="molecule type" value="Genomic_DNA"/>
</dbReference>
<evidence type="ECO:0000313" key="3">
    <source>
        <dbReference type="Proteomes" id="UP000038010"/>
    </source>
</evidence>
<feature type="region of interest" description="Disordered" evidence="1">
    <location>
        <begin position="588"/>
        <end position="607"/>
    </location>
</feature>
<reference evidence="2 3" key="1">
    <citation type="submission" date="2015-06" db="EMBL/GenBank/DDBJ databases">
        <title>Draft genome of the ant-associated black yeast Phialophora attae CBS 131958.</title>
        <authorList>
            <person name="Moreno L.F."/>
            <person name="Stielow B.J."/>
            <person name="de Hoog S."/>
            <person name="Vicente V.A."/>
            <person name="Weiss V.A."/>
            <person name="de Vries M."/>
            <person name="Cruz L.M."/>
            <person name="Souza E.M."/>
        </authorList>
    </citation>
    <scope>NUCLEOTIDE SEQUENCE [LARGE SCALE GENOMIC DNA]</scope>
    <source>
        <strain evidence="2 3">CBS 131958</strain>
    </source>
</reference>
<feature type="compositionally biased region" description="Low complexity" evidence="1">
    <location>
        <begin position="944"/>
        <end position="954"/>
    </location>
</feature>
<feature type="region of interest" description="Disordered" evidence="1">
    <location>
        <begin position="765"/>
        <end position="790"/>
    </location>
</feature>
<feature type="region of interest" description="Disordered" evidence="1">
    <location>
        <begin position="1"/>
        <end position="180"/>
    </location>
</feature>
<name>A0A0N1P2T0_9EURO</name>
<organism evidence="2 3">
    <name type="scientific">Cyphellophora attinorum</name>
    <dbReference type="NCBI Taxonomy" id="1664694"/>
    <lineage>
        <taxon>Eukaryota</taxon>
        <taxon>Fungi</taxon>
        <taxon>Dikarya</taxon>
        <taxon>Ascomycota</taxon>
        <taxon>Pezizomycotina</taxon>
        <taxon>Eurotiomycetes</taxon>
        <taxon>Chaetothyriomycetidae</taxon>
        <taxon>Chaetothyriales</taxon>
        <taxon>Cyphellophoraceae</taxon>
        <taxon>Cyphellophora</taxon>
    </lineage>
</organism>
<dbReference type="OrthoDB" id="5408302at2759"/>
<feature type="compositionally biased region" description="Low complexity" evidence="1">
    <location>
        <begin position="40"/>
        <end position="58"/>
    </location>
</feature>
<evidence type="ECO:0000313" key="2">
    <source>
        <dbReference type="EMBL" id="KPI44144.1"/>
    </source>
</evidence>
<feature type="compositionally biased region" description="Acidic residues" evidence="1">
    <location>
        <begin position="460"/>
        <end position="470"/>
    </location>
</feature>
<evidence type="ECO:0000256" key="1">
    <source>
        <dbReference type="SAM" id="MobiDB-lite"/>
    </source>
</evidence>
<feature type="region of interest" description="Disordered" evidence="1">
    <location>
        <begin position="506"/>
        <end position="579"/>
    </location>
</feature>
<feature type="region of interest" description="Disordered" evidence="1">
    <location>
        <begin position="1007"/>
        <end position="1068"/>
    </location>
</feature>
<proteinExistence type="predicted"/>
<feature type="compositionally biased region" description="Polar residues" evidence="1">
    <location>
        <begin position="113"/>
        <end position="129"/>
    </location>
</feature>
<feature type="compositionally biased region" description="Polar residues" evidence="1">
    <location>
        <begin position="1037"/>
        <end position="1061"/>
    </location>
</feature>
<dbReference type="GeneID" id="28738529"/>
<feature type="region of interest" description="Disordered" evidence="1">
    <location>
        <begin position="942"/>
        <end position="988"/>
    </location>
</feature>
<feature type="region of interest" description="Disordered" evidence="1">
    <location>
        <begin position="855"/>
        <end position="875"/>
    </location>
</feature>
<feature type="region of interest" description="Disordered" evidence="1">
    <location>
        <begin position="329"/>
        <end position="470"/>
    </location>
</feature>
<feature type="compositionally biased region" description="Polar residues" evidence="1">
    <location>
        <begin position="558"/>
        <end position="574"/>
    </location>
</feature>